<evidence type="ECO:0000256" key="6">
    <source>
        <dbReference type="RuleBase" id="RU365009"/>
    </source>
</evidence>
<reference evidence="7 8" key="1">
    <citation type="journal article" date="2017" name="Mol. Ecol.">
        <title>Comparative and population genomic landscape of Phellinus noxius: A hypervariable fungus causing root rot in trees.</title>
        <authorList>
            <person name="Chung C.L."/>
            <person name="Lee T.J."/>
            <person name="Akiba M."/>
            <person name="Lee H.H."/>
            <person name="Kuo T.H."/>
            <person name="Liu D."/>
            <person name="Ke H.M."/>
            <person name="Yokoi T."/>
            <person name="Roa M.B."/>
            <person name="Lu M.J."/>
            <person name="Chang Y.Y."/>
            <person name="Ann P.J."/>
            <person name="Tsai J.N."/>
            <person name="Chen C.Y."/>
            <person name="Tzean S.S."/>
            <person name="Ota Y."/>
            <person name="Hattori T."/>
            <person name="Sahashi N."/>
            <person name="Liou R.F."/>
            <person name="Kikuchi T."/>
            <person name="Tsai I.J."/>
        </authorList>
    </citation>
    <scope>NUCLEOTIDE SEQUENCE [LARGE SCALE GENOMIC DNA]</scope>
    <source>
        <strain evidence="7 8">FFPRI411160</strain>
    </source>
</reference>
<feature type="chain" id="PRO_5013984378" description="Hydrophobin" evidence="6">
    <location>
        <begin position="21"/>
        <end position="139"/>
    </location>
</feature>
<dbReference type="AlphaFoldDB" id="A0A286U5R1"/>
<evidence type="ECO:0000313" key="7">
    <source>
        <dbReference type="EMBL" id="PAV14918.1"/>
    </source>
</evidence>
<dbReference type="GO" id="GO:0005199">
    <property type="term" value="F:structural constituent of cell wall"/>
    <property type="evidence" value="ECO:0007669"/>
    <property type="project" value="InterPro"/>
</dbReference>
<evidence type="ECO:0000256" key="4">
    <source>
        <dbReference type="ARBA" id="ARBA00022525"/>
    </source>
</evidence>
<keyword evidence="3 6" id="KW-0134">Cell wall</keyword>
<keyword evidence="8" id="KW-1185">Reference proteome</keyword>
<dbReference type="InterPro" id="IPR001338">
    <property type="entry name" value="Class_I_Hydrophobin"/>
</dbReference>
<accession>A0A286U5R1</accession>
<evidence type="ECO:0000256" key="3">
    <source>
        <dbReference type="ARBA" id="ARBA00022512"/>
    </source>
</evidence>
<organism evidence="7 8">
    <name type="scientific">Pyrrhoderma noxium</name>
    <dbReference type="NCBI Taxonomy" id="2282107"/>
    <lineage>
        <taxon>Eukaryota</taxon>
        <taxon>Fungi</taxon>
        <taxon>Dikarya</taxon>
        <taxon>Basidiomycota</taxon>
        <taxon>Agaricomycotina</taxon>
        <taxon>Agaricomycetes</taxon>
        <taxon>Hymenochaetales</taxon>
        <taxon>Hymenochaetaceae</taxon>
        <taxon>Pyrrhoderma</taxon>
    </lineage>
</organism>
<dbReference type="CDD" id="cd23507">
    <property type="entry name" value="hydrophobin_I"/>
    <property type="match status" value="1"/>
</dbReference>
<keyword evidence="5 6" id="KW-1015">Disulfide bond</keyword>
<dbReference type="GO" id="GO:0009277">
    <property type="term" value="C:fungal-type cell wall"/>
    <property type="evidence" value="ECO:0007669"/>
    <property type="project" value="InterPro"/>
</dbReference>
<evidence type="ECO:0000256" key="2">
    <source>
        <dbReference type="ARBA" id="ARBA00010446"/>
    </source>
</evidence>
<keyword evidence="6" id="KW-0732">Signal</keyword>
<dbReference type="EMBL" id="NBII01000011">
    <property type="protein sequence ID" value="PAV14918.1"/>
    <property type="molecule type" value="Genomic_DNA"/>
</dbReference>
<comment type="subcellular location">
    <subcellularLocation>
        <location evidence="1 6">Secreted</location>
        <location evidence="1 6">Cell wall</location>
    </subcellularLocation>
</comment>
<gene>
    <name evidence="7" type="ORF">PNOK_0947100</name>
</gene>
<dbReference type="InParanoid" id="A0A286U5R1"/>
<dbReference type="Pfam" id="PF01185">
    <property type="entry name" value="Hydrophobin"/>
    <property type="match status" value="1"/>
</dbReference>
<evidence type="ECO:0000256" key="1">
    <source>
        <dbReference type="ARBA" id="ARBA00004191"/>
    </source>
</evidence>
<sequence length="139" mass="14402">MKYIYYSLAFVAAFSSTVSGLAPSHIRPASTPEASASAVSAVCSPNAVQCCTTTSASNNPQVAQMYSALGLTQPGSAIDVGLNCTSIADQEVSEGSCGQLLFCCQNIYNGTSFPGYDGTKYTANNFSNNFGTNCTDVES</sequence>
<proteinExistence type="inferred from homology"/>
<dbReference type="Proteomes" id="UP000217199">
    <property type="component" value="Unassembled WGS sequence"/>
</dbReference>
<comment type="caution">
    <text evidence="7">The sequence shown here is derived from an EMBL/GenBank/DDBJ whole genome shotgun (WGS) entry which is preliminary data.</text>
</comment>
<dbReference type="OrthoDB" id="3266984at2759"/>
<name>A0A286U5R1_9AGAM</name>
<evidence type="ECO:0000256" key="5">
    <source>
        <dbReference type="ARBA" id="ARBA00023157"/>
    </source>
</evidence>
<evidence type="ECO:0000313" key="8">
    <source>
        <dbReference type="Proteomes" id="UP000217199"/>
    </source>
</evidence>
<protein>
    <recommendedName>
        <fullName evidence="6">Hydrophobin</fullName>
    </recommendedName>
</protein>
<comment type="similarity">
    <text evidence="2 6">Belongs to the fungal hydrophobin family.</text>
</comment>
<feature type="signal peptide" evidence="6">
    <location>
        <begin position="1"/>
        <end position="20"/>
    </location>
</feature>
<keyword evidence="4 6" id="KW-0964">Secreted</keyword>